<dbReference type="InParanoid" id="D3B0R0"/>
<dbReference type="PANTHER" id="PTHR46586:SF3">
    <property type="entry name" value="ANKYRIN REPEAT-CONTAINING PROTEIN"/>
    <property type="match status" value="1"/>
</dbReference>
<name>D3B0R0_HETP5</name>
<evidence type="ECO:0000313" key="1">
    <source>
        <dbReference type="EMBL" id="EFA84884.1"/>
    </source>
</evidence>
<dbReference type="EMBL" id="ADBJ01000008">
    <property type="protein sequence ID" value="EFA84884.1"/>
    <property type="molecule type" value="Genomic_DNA"/>
</dbReference>
<gene>
    <name evidence="1" type="ORF">PPL_01877</name>
</gene>
<dbReference type="STRING" id="670386.D3B0R0"/>
<sequence>MNQFSIILKSTYIRRIIFRHIKLINSEIAPGYLYGWDQLIYFPVQLIRYGYYDLLAQSLTELFDDLTESSPVYKSAVEYLVETIVELSGTDQTSLLIEIMAKYAKFIQSSNFSDVIRTSSRRGKLDNLIYFYNNWSSIFLMIDHSVPIGEAAANGHTDVVKYLFSKKLYKKGDTKAIDGAAQSGSLELVRFLHDTNEFKCSVRAMDEAAKGGFLQVVQFLFKNRTEMCSVNAMNGAAKNGHLGVLRFLHGHLSTSICGVEAMESAAENGHLDCVRFLHEHRKEGARNALSNAALNGHFEVVKFLIENRTEQQSNDTTVFDNSVTTGNLELVKYLHERTTVCCTTEAMDRSSRHGHFELVKFLNQHRSEGCTVSAIDGAAIRGHLEIVDFLFNNRTEGCSDNLFDSVCFHGKLDVLKYLHAKRMNCTVSAMNYAAMSNQLEIVKFLQENRSEGCNSVALEHAAGSGFLDMIESLYWYQPENLTSLSISHSVASGQLSVVKFLLLVGSHLFIGDEIKTAAAYGHLSIVKYLFDNQLIHREIIDQTLKQAIVEGKTKIKNYLIEAIKSKWD</sequence>
<dbReference type="InterPro" id="IPR052050">
    <property type="entry name" value="SecEffector_AnkRepeat"/>
</dbReference>
<dbReference type="InterPro" id="IPR002110">
    <property type="entry name" value="Ankyrin_rpt"/>
</dbReference>
<dbReference type="RefSeq" id="XP_020436995.1">
    <property type="nucleotide sequence ID" value="XM_020572878.1"/>
</dbReference>
<dbReference type="InterPro" id="IPR036770">
    <property type="entry name" value="Ankyrin_rpt-contain_sf"/>
</dbReference>
<dbReference type="SMART" id="SM00248">
    <property type="entry name" value="ANK"/>
    <property type="match status" value="6"/>
</dbReference>
<dbReference type="Proteomes" id="UP000001396">
    <property type="component" value="Unassembled WGS sequence"/>
</dbReference>
<keyword evidence="2" id="KW-1185">Reference proteome</keyword>
<evidence type="ECO:0000313" key="2">
    <source>
        <dbReference type="Proteomes" id="UP000001396"/>
    </source>
</evidence>
<dbReference type="SUPFAM" id="SSF48403">
    <property type="entry name" value="Ankyrin repeat"/>
    <property type="match status" value="2"/>
</dbReference>
<dbReference type="Pfam" id="PF12796">
    <property type="entry name" value="Ank_2"/>
    <property type="match status" value="1"/>
</dbReference>
<reference evidence="1 2" key="1">
    <citation type="journal article" date="2011" name="Genome Res.">
        <title>Phylogeny-wide analysis of social amoeba genomes highlights ancient origins for complex intercellular communication.</title>
        <authorList>
            <person name="Heidel A.J."/>
            <person name="Lawal H.M."/>
            <person name="Felder M."/>
            <person name="Schilde C."/>
            <person name="Helps N.R."/>
            <person name="Tunggal B."/>
            <person name="Rivero F."/>
            <person name="John U."/>
            <person name="Schleicher M."/>
            <person name="Eichinger L."/>
            <person name="Platzer M."/>
            <person name="Noegel A.A."/>
            <person name="Schaap P."/>
            <person name="Gloeckner G."/>
        </authorList>
    </citation>
    <scope>NUCLEOTIDE SEQUENCE [LARGE SCALE GENOMIC DNA]</scope>
    <source>
        <strain evidence="2">ATCC 26659 / Pp 5 / PN500</strain>
    </source>
</reference>
<accession>D3B0R0</accession>
<protein>
    <recommendedName>
        <fullName evidence="3">Ankyrin repeat protein</fullName>
    </recommendedName>
</protein>
<evidence type="ECO:0008006" key="3">
    <source>
        <dbReference type="Google" id="ProtNLM"/>
    </source>
</evidence>
<organism evidence="1 2">
    <name type="scientific">Heterostelium pallidum (strain ATCC 26659 / Pp 5 / PN500)</name>
    <name type="common">Cellular slime mold</name>
    <name type="synonym">Polysphondylium pallidum</name>
    <dbReference type="NCBI Taxonomy" id="670386"/>
    <lineage>
        <taxon>Eukaryota</taxon>
        <taxon>Amoebozoa</taxon>
        <taxon>Evosea</taxon>
        <taxon>Eumycetozoa</taxon>
        <taxon>Dictyostelia</taxon>
        <taxon>Acytosteliales</taxon>
        <taxon>Acytosteliaceae</taxon>
        <taxon>Heterostelium</taxon>
    </lineage>
</organism>
<dbReference type="GeneID" id="31357404"/>
<dbReference type="Pfam" id="PF13637">
    <property type="entry name" value="Ank_4"/>
    <property type="match status" value="1"/>
</dbReference>
<dbReference type="PANTHER" id="PTHR46586">
    <property type="entry name" value="ANKYRIN REPEAT-CONTAINING PROTEIN"/>
    <property type="match status" value="1"/>
</dbReference>
<dbReference type="Gene3D" id="1.25.40.20">
    <property type="entry name" value="Ankyrin repeat-containing domain"/>
    <property type="match status" value="3"/>
</dbReference>
<dbReference type="AlphaFoldDB" id="D3B0R0"/>
<comment type="caution">
    <text evidence="1">The sequence shown here is derived from an EMBL/GenBank/DDBJ whole genome shotgun (WGS) entry which is preliminary data.</text>
</comment>
<proteinExistence type="predicted"/>